<dbReference type="Pfam" id="PF13920">
    <property type="entry name" value="zf-C3HC4_3"/>
    <property type="match status" value="1"/>
</dbReference>
<keyword evidence="1" id="KW-0479">Metal-binding</keyword>
<dbReference type="SUPFAM" id="SSF57850">
    <property type="entry name" value="RING/U-box"/>
    <property type="match status" value="1"/>
</dbReference>
<dbReference type="AlphaFoldDB" id="A0A8K1CP60"/>
<keyword evidence="5" id="KW-1185">Reference proteome</keyword>
<dbReference type="InterPro" id="IPR013083">
    <property type="entry name" value="Znf_RING/FYVE/PHD"/>
</dbReference>
<dbReference type="EMBL" id="SPLM01000036">
    <property type="protein sequence ID" value="TMW66042.1"/>
    <property type="molecule type" value="Genomic_DNA"/>
</dbReference>
<dbReference type="GO" id="GO:0008270">
    <property type="term" value="F:zinc ion binding"/>
    <property type="evidence" value="ECO:0007669"/>
    <property type="project" value="UniProtKB-KW"/>
</dbReference>
<dbReference type="Gene3D" id="3.30.40.10">
    <property type="entry name" value="Zinc/RING finger domain, C3HC4 (zinc finger)"/>
    <property type="match status" value="1"/>
</dbReference>
<evidence type="ECO:0000259" key="3">
    <source>
        <dbReference type="PROSITE" id="PS50089"/>
    </source>
</evidence>
<feature type="domain" description="RING-type" evidence="3">
    <location>
        <begin position="134"/>
        <end position="180"/>
    </location>
</feature>
<evidence type="ECO:0000313" key="5">
    <source>
        <dbReference type="Proteomes" id="UP000794436"/>
    </source>
</evidence>
<dbReference type="InterPro" id="IPR001841">
    <property type="entry name" value="Znf_RING"/>
</dbReference>
<dbReference type="Proteomes" id="UP000794436">
    <property type="component" value="Unassembled WGS sequence"/>
</dbReference>
<proteinExistence type="predicted"/>
<organism evidence="4 5">
    <name type="scientific">Pythium oligandrum</name>
    <name type="common">Mycoparasitic fungus</name>
    <dbReference type="NCBI Taxonomy" id="41045"/>
    <lineage>
        <taxon>Eukaryota</taxon>
        <taxon>Sar</taxon>
        <taxon>Stramenopiles</taxon>
        <taxon>Oomycota</taxon>
        <taxon>Peronosporomycetes</taxon>
        <taxon>Pythiales</taxon>
        <taxon>Pythiaceae</taxon>
        <taxon>Pythium</taxon>
    </lineage>
</organism>
<feature type="region of interest" description="Disordered" evidence="2">
    <location>
        <begin position="1"/>
        <end position="43"/>
    </location>
</feature>
<sequence>MSQPDHGFLTKRRSRVTLPAIADASELSTSENEKHAPPLPTVAAPRASDLFKDLAFQKQALRKVHSMPSEADGTGLMTIPRLQDVNRASQKNDNKPKDSHKRLAKNYDNFVKDYNSLKPYARRRDGTFPSDTRCVFCKYHVPIIVFFPCQHKCVCNICLRSYDIGVDTSNPNTWTSCPVCMSDIRLVLPNDGREEDLYWHWVLEVEPMLPASLRTNSRPLDNN</sequence>
<dbReference type="PROSITE" id="PS50089">
    <property type="entry name" value="ZF_RING_2"/>
    <property type="match status" value="1"/>
</dbReference>
<name>A0A8K1CP60_PYTOL</name>
<evidence type="ECO:0000256" key="1">
    <source>
        <dbReference type="PROSITE-ProRule" id="PRU00175"/>
    </source>
</evidence>
<reference evidence="4" key="1">
    <citation type="submission" date="2019-03" db="EMBL/GenBank/DDBJ databases">
        <title>Long read genome sequence of the mycoparasitic Pythium oligandrum ATCC 38472 isolated from sugarbeet rhizosphere.</title>
        <authorList>
            <person name="Gaulin E."/>
        </authorList>
    </citation>
    <scope>NUCLEOTIDE SEQUENCE</scope>
    <source>
        <strain evidence="4">ATCC 38472_TT</strain>
    </source>
</reference>
<gene>
    <name evidence="4" type="ORF">Poli38472_003807</name>
</gene>
<dbReference type="OrthoDB" id="199205at2759"/>
<protein>
    <recommendedName>
        <fullName evidence="3">RING-type domain-containing protein</fullName>
    </recommendedName>
</protein>
<comment type="caution">
    <text evidence="4">The sequence shown here is derived from an EMBL/GenBank/DDBJ whole genome shotgun (WGS) entry which is preliminary data.</text>
</comment>
<accession>A0A8K1CP60</accession>
<evidence type="ECO:0000256" key="2">
    <source>
        <dbReference type="SAM" id="MobiDB-lite"/>
    </source>
</evidence>
<keyword evidence="1" id="KW-0863">Zinc-finger</keyword>
<evidence type="ECO:0000313" key="4">
    <source>
        <dbReference type="EMBL" id="TMW66042.1"/>
    </source>
</evidence>
<keyword evidence="1" id="KW-0862">Zinc</keyword>